<evidence type="ECO:0000313" key="19">
    <source>
        <dbReference type="EMBL" id="ETN39101.1"/>
    </source>
</evidence>
<keyword evidence="20" id="KW-1185">Reference proteome</keyword>
<comment type="catalytic activity">
    <reaction evidence="12">
        <text>(S)-lactate + 2 Fe(III)-[cytochrome c] = 2 Fe(II)-[cytochrome c] + pyruvate + 2 H(+)</text>
        <dbReference type="Rhea" id="RHEA:19909"/>
        <dbReference type="Rhea" id="RHEA-COMP:10350"/>
        <dbReference type="Rhea" id="RHEA-COMP:14399"/>
        <dbReference type="ChEBI" id="CHEBI:15361"/>
        <dbReference type="ChEBI" id="CHEBI:15378"/>
        <dbReference type="ChEBI" id="CHEBI:16651"/>
        <dbReference type="ChEBI" id="CHEBI:29033"/>
        <dbReference type="ChEBI" id="CHEBI:29034"/>
        <dbReference type="EC" id="1.1.2.3"/>
    </reaction>
    <physiologicalReaction direction="left-to-right" evidence="12">
        <dbReference type="Rhea" id="RHEA:19910"/>
    </physiologicalReaction>
</comment>
<dbReference type="EC" id="1.1.2.3" evidence="15"/>
<evidence type="ECO:0000256" key="13">
    <source>
        <dbReference type="ARBA" id="ARBA00061137"/>
    </source>
</evidence>
<dbReference type="InterPro" id="IPR001199">
    <property type="entry name" value="Cyt_B5-like_heme/steroid-bd"/>
</dbReference>
<dbReference type="HOGENOM" id="CLU_020639_1_1_1"/>
<keyword evidence="10" id="KW-0408">Iron</keyword>
<dbReference type="SMART" id="SM01117">
    <property type="entry name" value="Cyt-b5"/>
    <property type="match status" value="1"/>
</dbReference>
<dbReference type="RefSeq" id="XP_008717886.1">
    <property type="nucleotide sequence ID" value="XM_008719664.1"/>
</dbReference>
<evidence type="ECO:0000256" key="9">
    <source>
        <dbReference type="ARBA" id="ARBA00023002"/>
    </source>
</evidence>
<dbReference type="eggNOG" id="KOG0538">
    <property type="taxonomic scope" value="Eukaryota"/>
</dbReference>
<dbReference type="STRING" id="1220924.W2RRF5"/>
<dbReference type="Proteomes" id="UP000030752">
    <property type="component" value="Unassembled WGS sequence"/>
</dbReference>
<dbReference type="InterPro" id="IPR037458">
    <property type="entry name" value="L-MDH/L-LDH_FMN-bd"/>
</dbReference>
<reference evidence="19 20" key="1">
    <citation type="submission" date="2013-03" db="EMBL/GenBank/DDBJ databases">
        <title>The Genome Sequence of Phialophora europaea CBS 101466.</title>
        <authorList>
            <consortium name="The Broad Institute Genomics Platform"/>
            <person name="Cuomo C."/>
            <person name="de Hoog S."/>
            <person name="Gorbushina A."/>
            <person name="Walker B."/>
            <person name="Young S.K."/>
            <person name="Zeng Q."/>
            <person name="Gargeya S."/>
            <person name="Fitzgerald M."/>
            <person name="Haas B."/>
            <person name="Abouelleil A."/>
            <person name="Allen A.W."/>
            <person name="Alvarado L."/>
            <person name="Arachchi H.M."/>
            <person name="Berlin A.M."/>
            <person name="Chapman S.B."/>
            <person name="Gainer-Dewar J."/>
            <person name="Goldberg J."/>
            <person name="Griggs A."/>
            <person name="Gujja S."/>
            <person name="Hansen M."/>
            <person name="Howarth C."/>
            <person name="Imamovic A."/>
            <person name="Ireland A."/>
            <person name="Larimer J."/>
            <person name="McCowan C."/>
            <person name="Murphy C."/>
            <person name="Pearson M."/>
            <person name="Poon T.W."/>
            <person name="Priest M."/>
            <person name="Roberts A."/>
            <person name="Saif S."/>
            <person name="Shea T."/>
            <person name="Sisk P."/>
            <person name="Sykes S."/>
            <person name="Wortman J."/>
            <person name="Nusbaum C."/>
            <person name="Birren B."/>
        </authorList>
    </citation>
    <scope>NUCLEOTIDE SEQUENCE [LARGE SCALE GENOMIC DNA]</scope>
    <source>
        <strain evidence="19 20">CBS 101466</strain>
    </source>
</reference>
<evidence type="ECO:0000256" key="6">
    <source>
        <dbReference type="ARBA" id="ARBA00022630"/>
    </source>
</evidence>
<keyword evidence="7" id="KW-0288">FMN</keyword>
<evidence type="ECO:0000256" key="7">
    <source>
        <dbReference type="ARBA" id="ARBA00022643"/>
    </source>
</evidence>
<comment type="cofactor">
    <cofactor evidence="1">
        <name>FMN</name>
        <dbReference type="ChEBI" id="CHEBI:58210"/>
    </cofactor>
</comment>
<dbReference type="InterPro" id="IPR036400">
    <property type="entry name" value="Cyt_B5-like_heme/steroid_sf"/>
</dbReference>
<organism evidence="19 20">
    <name type="scientific">Cyphellophora europaea (strain CBS 101466)</name>
    <name type="common">Phialophora europaea</name>
    <dbReference type="NCBI Taxonomy" id="1220924"/>
    <lineage>
        <taxon>Eukaryota</taxon>
        <taxon>Fungi</taxon>
        <taxon>Dikarya</taxon>
        <taxon>Ascomycota</taxon>
        <taxon>Pezizomycotina</taxon>
        <taxon>Eurotiomycetes</taxon>
        <taxon>Chaetothyriomycetidae</taxon>
        <taxon>Chaetothyriales</taxon>
        <taxon>Cyphellophoraceae</taxon>
        <taxon>Cyphellophora</taxon>
    </lineage>
</organism>
<dbReference type="EMBL" id="KB822721">
    <property type="protein sequence ID" value="ETN39101.1"/>
    <property type="molecule type" value="Genomic_DNA"/>
</dbReference>
<evidence type="ECO:0000256" key="5">
    <source>
        <dbReference type="ARBA" id="ARBA00022617"/>
    </source>
</evidence>
<comment type="subunit">
    <text evidence="4">Homotetramer.</text>
</comment>
<comment type="similarity">
    <text evidence="14">In the N-terminal section; belongs to the cytochrome b5 family.</text>
</comment>
<evidence type="ECO:0000256" key="16">
    <source>
        <dbReference type="ARBA" id="ARBA00068515"/>
    </source>
</evidence>
<feature type="domain" description="Cytochrome b5 heme-binding" evidence="17">
    <location>
        <begin position="4"/>
        <end position="81"/>
    </location>
</feature>
<dbReference type="InterPro" id="IPR000262">
    <property type="entry name" value="FMN-dep_DH"/>
</dbReference>
<evidence type="ECO:0000256" key="12">
    <source>
        <dbReference type="ARBA" id="ARBA00052399"/>
    </source>
</evidence>
<evidence type="ECO:0000256" key="10">
    <source>
        <dbReference type="ARBA" id="ARBA00023004"/>
    </source>
</evidence>
<dbReference type="SUPFAM" id="SSF55856">
    <property type="entry name" value="Cytochrome b5-like heme/steroid binding domain"/>
    <property type="match status" value="1"/>
</dbReference>
<name>W2RRF5_CYPE1</name>
<evidence type="ECO:0000256" key="1">
    <source>
        <dbReference type="ARBA" id="ARBA00001917"/>
    </source>
</evidence>
<dbReference type="PROSITE" id="PS51349">
    <property type="entry name" value="FMN_HYDROXY_ACID_DH_2"/>
    <property type="match status" value="1"/>
</dbReference>
<dbReference type="Pfam" id="PF01070">
    <property type="entry name" value="FMN_dh"/>
    <property type="match status" value="1"/>
</dbReference>
<dbReference type="CDD" id="cd02922">
    <property type="entry name" value="FCB2_FMN"/>
    <property type="match status" value="1"/>
</dbReference>
<keyword evidence="5" id="KW-0349">Heme</keyword>
<evidence type="ECO:0000256" key="11">
    <source>
        <dbReference type="ARBA" id="ARBA00023128"/>
    </source>
</evidence>
<dbReference type="Gene3D" id="3.10.120.10">
    <property type="entry name" value="Cytochrome b5-like heme/steroid binding domain"/>
    <property type="match status" value="1"/>
</dbReference>
<evidence type="ECO:0000259" key="17">
    <source>
        <dbReference type="PROSITE" id="PS50255"/>
    </source>
</evidence>
<dbReference type="FunFam" id="3.20.20.70:FF:000062">
    <property type="entry name" value="Cytochrome b2, mitochondrial, putative"/>
    <property type="match status" value="1"/>
</dbReference>
<sequence length="490" mass="53980">MEETKLITTKEVLGHGTSEDCWLVIEDQVWDVTGFAREHPGGASILYKYAGRDATKAYSEIHQLSMLRDYLPLDCFKGNLDSASITEEWTALSRAEAPGSVAAEDEKPPLHMVLNSYDFEEIAAKTASKKAYAFYSTAATDCWTRDANEAMLKRIWFRPRVMKDVSTVDTSSSILGAPVKLPLFICPTGLAKLINPEAEKALARAAKSTGILEILSTSASHPLPDVVAEAPDHPFLFQLYLNKDRSKSAEILHSLRDLGMIAVFLTVDAAGRGKRESDERLRVDEVITNPVTGERAQADKKGGGLTRMMGSYIDQGMTWADIAWIRRQTDLPIVLKGITGAADARLALQHGVQGIVLSNHGGRNLDYSPPSILLLLEMHKCCPEVFERMEVYVDGGFRRGGDIVKALCLGATAVGIGRTFLYALHYGQEGAEHLVEILKDEVESVMKLIGIKDLTEVHPGLVNTSDVDHLVPEETGHPYAKWRPRPRSRL</sequence>
<dbReference type="InterPro" id="IPR037396">
    <property type="entry name" value="FMN_HAD"/>
</dbReference>
<evidence type="ECO:0000256" key="14">
    <source>
        <dbReference type="ARBA" id="ARBA00061589"/>
    </source>
</evidence>
<dbReference type="PROSITE" id="PS50255">
    <property type="entry name" value="CYTOCHROME_B5_2"/>
    <property type="match status" value="1"/>
</dbReference>
<comment type="cofactor">
    <cofactor evidence="2">
        <name>heme b</name>
        <dbReference type="ChEBI" id="CHEBI:60344"/>
    </cofactor>
</comment>
<evidence type="ECO:0000313" key="20">
    <source>
        <dbReference type="Proteomes" id="UP000030752"/>
    </source>
</evidence>
<dbReference type="VEuPathDB" id="FungiDB:HMPREF1541_05323"/>
<dbReference type="GeneID" id="19972662"/>
<dbReference type="GO" id="GO:0005758">
    <property type="term" value="C:mitochondrial intermembrane space"/>
    <property type="evidence" value="ECO:0007669"/>
    <property type="project" value="UniProtKB-SubCell"/>
</dbReference>
<keyword evidence="8" id="KW-0479">Metal-binding</keyword>
<dbReference type="Pfam" id="PF00173">
    <property type="entry name" value="Cyt-b5"/>
    <property type="match status" value="1"/>
</dbReference>
<dbReference type="PANTHER" id="PTHR10578">
    <property type="entry name" value="S -2-HYDROXY-ACID OXIDASE-RELATED"/>
    <property type="match status" value="1"/>
</dbReference>
<dbReference type="GO" id="GO:0004460">
    <property type="term" value="F:L-lactate dehydrogenase (cytochrome) activity"/>
    <property type="evidence" value="ECO:0007669"/>
    <property type="project" value="UniProtKB-EC"/>
</dbReference>
<feature type="domain" description="FMN hydroxy acid dehydrogenase" evidence="18">
    <location>
        <begin position="108"/>
        <end position="467"/>
    </location>
</feature>
<keyword evidence="11" id="KW-0496">Mitochondrion</keyword>
<dbReference type="InParanoid" id="W2RRF5"/>
<comment type="subcellular location">
    <subcellularLocation>
        <location evidence="3">Mitochondrion intermembrane space</location>
    </subcellularLocation>
</comment>
<comment type="similarity">
    <text evidence="13">In the C-terminal section; belongs to the FMN-dependent alpha-hydroxy acid dehydrogenase family.</text>
</comment>
<dbReference type="PANTHER" id="PTHR10578:SF104">
    <property type="entry name" value="CYTOCHROME B2, MITOCHONDRIAL-RELATED"/>
    <property type="match status" value="1"/>
</dbReference>
<evidence type="ECO:0000256" key="3">
    <source>
        <dbReference type="ARBA" id="ARBA00004569"/>
    </source>
</evidence>
<evidence type="ECO:0000256" key="8">
    <source>
        <dbReference type="ARBA" id="ARBA00022723"/>
    </source>
</evidence>
<evidence type="ECO:0000256" key="15">
    <source>
        <dbReference type="ARBA" id="ARBA00066458"/>
    </source>
</evidence>
<dbReference type="InterPro" id="IPR013785">
    <property type="entry name" value="Aldolase_TIM"/>
</dbReference>
<evidence type="ECO:0000259" key="18">
    <source>
        <dbReference type="PROSITE" id="PS51349"/>
    </source>
</evidence>
<accession>W2RRF5</accession>
<keyword evidence="6" id="KW-0285">Flavoprotein</keyword>
<dbReference type="OrthoDB" id="1925334at2759"/>
<protein>
    <recommendedName>
        <fullName evidence="16">L-lactate dehydrogenase (cytochrome)</fullName>
        <ecNumber evidence="15">1.1.2.3</ecNumber>
    </recommendedName>
</protein>
<evidence type="ECO:0000256" key="2">
    <source>
        <dbReference type="ARBA" id="ARBA00001970"/>
    </source>
</evidence>
<dbReference type="GO" id="GO:0046872">
    <property type="term" value="F:metal ion binding"/>
    <property type="evidence" value="ECO:0007669"/>
    <property type="project" value="UniProtKB-KW"/>
</dbReference>
<evidence type="ECO:0000256" key="4">
    <source>
        <dbReference type="ARBA" id="ARBA00011881"/>
    </source>
</evidence>
<dbReference type="AlphaFoldDB" id="W2RRF5"/>
<proteinExistence type="inferred from homology"/>
<keyword evidence="9" id="KW-0560">Oxidoreductase</keyword>
<dbReference type="SUPFAM" id="SSF51395">
    <property type="entry name" value="FMN-linked oxidoreductases"/>
    <property type="match status" value="1"/>
</dbReference>
<dbReference type="eggNOG" id="KOG0537">
    <property type="taxonomic scope" value="Eukaryota"/>
</dbReference>
<dbReference type="Gene3D" id="3.20.20.70">
    <property type="entry name" value="Aldolase class I"/>
    <property type="match status" value="1"/>
</dbReference>
<gene>
    <name evidence="19" type="ORF">HMPREF1541_05323</name>
</gene>